<reference evidence="4 5" key="1">
    <citation type="submission" date="2021-11" db="EMBL/GenBank/DDBJ databases">
        <authorList>
            <person name="Huq M.A."/>
        </authorList>
    </citation>
    <scope>NUCLEOTIDE SEQUENCE [LARGE SCALE GENOMIC DNA]</scope>
    <source>
        <strain evidence="4 5">MAHUQ-52</strain>
    </source>
</reference>
<feature type="signal peptide" evidence="2">
    <location>
        <begin position="1"/>
        <end position="26"/>
    </location>
</feature>
<protein>
    <recommendedName>
        <fullName evidence="3">PcRGLX/YetA-like N-terminal RIFT barrel domain-containing protein</fullName>
    </recommendedName>
</protein>
<dbReference type="Proteomes" id="UP001198701">
    <property type="component" value="Unassembled WGS sequence"/>
</dbReference>
<feature type="domain" description="PcRGLX/YetA-like N-terminal RIFT barrel" evidence="3">
    <location>
        <begin position="119"/>
        <end position="173"/>
    </location>
</feature>
<evidence type="ECO:0000259" key="3">
    <source>
        <dbReference type="Pfam" id="PF19501"/>
    </source>
</evidence>
<proteinExistence type="predicted"/>
<feature type="compositionally biased region" description="Low complexity" evidence="1">
    <location>
        <begin position="85"/>
        <end position="102"/>
    </location>
</feature>
<gene>
    <name evidence="4" type="ORF">LMJ30_06790</name>
</gene>
<comment type="caution">
    <text evidence="4">The sequence shown here is derived from an EMBL/GenBank/DDBJ whole genome shotgun (WGS) entry which is preliminary data.</text>
</comment>
<feature type="region of interest" description="Disordered" evidence="1">
    <location>
        <begin position="52"/>
        <end position="102"/>
    </location>
</feature>
<dbReference type="EMBL" id="JAJHPV010000010">
    <property type="protein sequence ID" value="MCC6070660.1"/>
    <property type="molecule type" value="Genomic_DNA"/>
</dbReference>
<organism evidence="4 5">
    <name type="scientific">Massilia agrisoli</name>
    <dbReference type="NCBI Taxonomy" id="2892444"/>
    <lineage>
        <taxon>Bacteria</taxon>
        <taxon>Pseudomonadati</taxon>
        <taxon>Pseudomonadota</taxon>
        <taxon>Betaproteobacteria</taxon>
        <taxon>Burkholderiales</taxon>
        <taxon>Oxalobacteraceae</taxon>
        <taxon>Telluria group</taxon>
        <taxon>Massilia</taxon>
    </lineage>
</organism>
<evidence type="ECO:0000256" key="1">
    <source>
        <dbReference type="SAM" id="MobiDB-lite"/>
    </source>
</evidence>
<dbReference type="InterPro" id="IPR048329">
    <property type="entry name" value="PcRGLX_1st"/>
</dbReference>
<dbReference type="RefSeq" id="WP_229431586.1">
    <property type="nucleotide sequence ID" value="NZ_JAJHPV010000010.1"/>
</dbReference>
<dbReference type="Pfam" id="PF19501">
    <property type="entry name" value="PcRGLX_1st"/>
    <property type="match status" value="1"/>
</dbReference>
<evidence type="ECO:0000313" key="4">
    <source>
        <dbReference type="EMBL" id="MCC6070660.1"/>
    </source>
</evidence>
<feature type="compositionally biased region" description="Polar residues" evidence="1">
    <location>
        <begin position="69"/>
        <end position="81"/>
    </location>
</feature>
<keyword evidence="2" id="KW-0732">Signal</keyword>
<evidence type="ECO:0000256" key="2">
    <source>
        <dbReference type="SAM" id="SignalP"/>
    </source>
</evidence>
<sequence length="764" mass="81791">MRNTYTNQPSRMLIALVSLASLSACGGGSDLDPTQPAQSAPAVTAAAVQTSAPATDAAPVPSADRAVTASASTESAKQGSRSGMLLTPTTLTPTSPTTTTGTVVTDVRFESTGSGTQTGAPVTFGQVFVQGAVPMTSTLSGKLANGTMVPLQLDVKAKHADGSVRHAVISAVLPSLVAGTPQVMQLVTASPYAASTGATPSALLSSGFTASAHLTLAGKAYSVSADTLLKDGKFTNWLAGPIVNEWHVMSPLKAADGSSHPHLTARIAIRSYTGSKKTRVDFTIENNWAHEPSPQNFLYNTQLVVGGQTVYTKTDLNHYHHARWRKLAWWGGEPQVHVKHNGAYMMQTRAVPNYDQTIVYPDSVFTSYMTTYTGTRTEPMGVGLALFGMGAAGGRQDIGILPGWTVTYLMSQDKRAKHVTMGTADLAGSWPIHYRNKATDRPISLVDYPYLTILGGTAGTLNKATGQLEAFPSCPKTLCTVKNTPDTSHQPSFAFVPYIVSGDYYYLEELQFWAMYNTFVSNPSYREHGKGLVKPDQVRGQAWTLRTLAQAAWISPDTDPLKAHFEYFMGTNLDWFNENYTNGVGVYANSLGIITNGYAVTYKSGLGIGPWMDDFFTSAIGYASEMGFTKATPLLAYKAKFPVDRMTAPGSCWLDGAAYSMKVRDTTTGPFYKTFAEVYKGTHTAEVNAMECNSAAMAAAFGVKIGEMPGYSGVTTGYPSNMQPALAYSANVPGLDGKTAWSKFMARTVKPNYSKGPQFAIVPR</sequence>
<keyword evidence="5" id="KW-1185">Reference proteome</keyword>
<dbReference type="PROSITE" id="PS51257">
    <property type="entry name" value="PROKAR_LIPOPROTEIN"/>
    <property type="match status" value="1"/>
</dbReference>
<evidence type="ECO:0000313" key="5">
    <source>
        <dbReference type="Proteomes" id="UP001198701"/>
    </source>
</evidence>
<accession>A0ABS8ITR7</accession>
<feature type="chain" id="PRO_5045129629" description="PcRGLX/YetA-like N-terminal RIFT barrel domain-containing protein" evidence="2">
    <location>
        <begin position="27"/>
        <end position="764"/>
    </location>
</feature>
<name>A0ABS8ITR7_9BURK</name>